<dbReference type="PIRSF" id="PIRSF015417">
    <property type="entry name" value="T31B5_30_vWA"/>
    <property type="match status" value="1"/>
</dbReference>
<evidence type="ECO:0008006" key="6">
    <source>
        <dbReference type="Google" id="ProtNLM"/>
    </source>
</evidence>
<dbReference type="InterPro" id="IPR058580">
    <property type="entry name" value="DUF2828"/>
</dbReference>
<dbReference type="AlphaFoldDB" id="A0A0C9YC86"/>
<name>A0A0C9YC86_9AGAR</name>
<evidence type="ECO:0000259" key="3">
    <source>
        <dbReference type="Pfam" id="PF25043"/>
    </source>
</evidence>
<protein>
    <recommendedName>
        <fullName evidence="6">TROVE domain-containing protein</fullName>
    </recommendedName>
</protein>
<dbReference type="Gene3D" id="3.40.50.410">
    <property type="entry name" value="von Willebrand factor, type A domain"/>
    <property type="match status" value="1"/>
</dbReference>
<dbReference type="InterPro" id="IPR011205">
    <property type="entry name" value="UCP015417_vWA"/>
</dbReference>
<dbReference type="PANTHER" id="PTHR31373">
    <property type="entry name" value="OS06G0652100 PROTEIN"/>
    <property type="match status" value="1"/>
</dbReference>
<organism evidence="4 5">
    <name type="scientific">Laccaria amethystina LaAM-08-1</name>
    <dbReference type="NCBI Taxonomy" id="1095629"/>
    <lineage>
        <taxon>Eukaryota</taxon>
        <taxon>Fungi</taxon>
        <taxon>Dikarya</taxon>
        <taxon>Basidiomycota</taxon>
        <taxon>Agaricomycotina</taxon>
        <taxon>Agaricomycetes</taxon>
        <taxon>Agaricomycetidae</taxon>
        <taxon>Agaricales</taxon>
        <taxon>Agaricineae</taxon>
        <taxon>Hydnangiaceae</taxon>
        <taxon>Laccaria</taxon>
    </lineage>
</organism>
<reference evidence="5" key="2">
    <citation type="submission" date="2015-01" db="EMBL/GenBank/DDBJ databases">
        <title>Evolutionary Origins and Diversification of the Mycorrhizal Mutualists.</title>
        <authorList>
            <consortium name="DOE Joint Genome Institute"/>
            <consortium name="Mycorrhizal Genomics Consortium"/>
            <person name="Kohler A."/>
            <person name="Kuo A."/>
            <person name="Nagy L.G."/>
            <person name="Floudas D."/>
            <person name="Copeland A."/>
            <person name="Barry K.W."/>
            <person name="Cichocki N."/>
            <person name="Veneault-Fourrey C."/>
            <person name="LaButti K."/>
            <person name="Lindquist E.A."/>
            <person name="Lipzen A."/>
            <person name="Lundell T."/>
            <person name="Morin E."/>
            <person name="Murat C."/>
            <person name="Riley R."/>
            <person name="Ohm R."/>
            <person name="Sun H."/>
            <person name="Tunlid A."/>
            <person name="Henrissat B."/>
            <person name="Grigoriev I.V."/>
            <person name="Hibbett D.S."/>
            <person name="Martin F."/>
        </authorList>
    </citation>
    <scope>NUCLEOTIDE SEQUENCE [LARGE SCALE GENOMIC DNA]</scope>
    <source>
        <strain evidence="5">LaAM-08-1</strain>
    </source>
</reference>
<dbReference type="InterPro" id="IPR056690">
    <property type="entry name" value="DUF7788"/>
</dbReference>
<reference evidence="4 5" key="1">
    <citation type="submission" date="2014-04" db="EMBL/GenBank/DDBJ databases">
        <authorList>
            <consortium name="DOE Joint Genome Institute"/>
            <person name="Kuo A."/>
            <person name="Kohler A."/>
            <person name="Nagy L.G."/>
            <person name="Floudas D."/>
            <person name="Copeland A."/>
            <person name="Barry K.W."/>
            <person name="Cichocki N."/>
            <person name="Veneault-Fourrey C."/>
            <person name="LaButti K."/>
            <person name="Lindquist E.A."/>
            <person name="Lipzen A."/>
            <person name="Lundell T."/>
            <person name="Morin E."/>
            <person name="Murat C."/>
            <person name="Sun H."/>
            <person name="Tunlid A."/>
            <person name="Henrissat B."/>
            <person name="Grigoriev I.V."/>
            <person name="Hibbett D.S."/>
            <person name="Martin F."/>
            <person name="Nordberg H.P."/>
            <person name="Cantor M.N."/>
            <person name="Hua S.X."/>
        </authorList>
    </citation>
    <scope>NUCLEOTIDE SEQUENCE [LARGE SCALE GENOMIC DNA]</scope>
    <source>
        <strain evidence="4 5">LaAM-08-1</strain>
    </source>
</reference>
<proteinExistence type="predicted"/>
<feature type="region of interest" description="Disordered" evidence="1">
    <location>
        <begin position="219"/>
        <end position="241"/>
    </location>
</feature>
<feature type="compositionally biased region" description="Polar residues" evidence="1">
    <location>
        <begin position="219"/>
        <end position="231"/>
    </location>
</feature>
<dbReference type="EMBL" id="KN838557">
    <property type="protein sequence ID" value="KIK05793.1"/>
    <property type="molecule type" value="Genomic_DNA"/>
</dbReference>
<dbReference type="PANTHER" id="PTHR31373:SF27">
    <property type="entry name" value="TROVE DOMAIN-CONTAINING PROTEIN"/>
    <property type="match status" value="1"/>
</dbReference>
<dbReference type="Pfam" id="PF25043">
    <property type="entry name" value="DUF7788"/>
    <property type="match status" value="1"/>
</dbReference>
<evidence type="ECO:0000313" key="4">
    <source>
        <dbReference type="EMBL" id="KIK05793.1"/>
    </source>
</evidence>
<evidence type="ECO:0000256" key="1">
    <source>
        <dbReference type="SAM" id="MobiDB-lite"/>
    </source>
</evidence>
<dbReference type="Pfam" id="PF11443">
    <property type="entry name" value="DUF2828"/>
    <property type="match status" value="1"/>
</dbReference>
<sequence length="762" mass="85455">MSLMRLAYKNLLGFMPIFTHRLKSTMVSLPASASSAQVVTLPDIPELYDENFLDVLIPPKQDDVFMEVDLPTVQNPMMEALKSTVHQTFTENLAPAYSSTTSPTLDAFQSLTRYSNGSEIKKHLDNAWKEDPALALRIIWCLRSIHDGKGEKEAFYRAYGWLFDHHPRTAILNLPLLIKPVCTTPPKKGKEKEAKSHGYWKDLLNILALATVDQFGSSHSSFLHSPRTQATAPRHSGKRVKHSPDVVAAHIEAARLFNEQKKAEAKQKRDVVRAEHYERLVGKLAQPKYRALYIAVSRLFAERLGEDIRILDEINSLAPGVDRIPYFKKISLAGKWAPTPRGSHDRVTNISTAISLLLHHNKIPDGFPSALQTPLEPKVEAVILRSFLQRWILKPLRQASLCPEPLMSANRWTEIGYNRVASICMKNNTEHFFKHDPEGFQKYLISVESGKKTISGATLLPHELVAEAYSYGADPGLNVTSSKYPQLAEFKKSLAETKLRVVEAQWKTLIKNLQDSGSIENSLAICDVSGSMGSISHRFNKKYVKPILPAISLSLVLASLSKPPFNGGFITFSAHPKFVQLDLTKSLYDIVLEMECSAWEMNTDLNAVFLKLLLPLAVKNKVKPEDMIKRLFIFSDMQFDAAEKTCSRAGSWATNYDVIEKAYKEAGYEVPQIVYWDLNGSGGKTFEVESGRKGVAMMNGFSPALLKVFMGESEEEEVKEWENVTENGESETVVVVEDAFNPVNVMKKALLKKSFEELVVVD</sequence>
<dbReference type="InterPro" id="IPR036465">
    <property type="entry name" value="vWFA_dom_sf"/>
</dbReference>
<dbReference type="Proteomes" id="UP000054477">
    <property type="component" value="Unassembled WGS sequence"/>
</dbReference>
<keyword evidence="5" id="KW-1185">Reference proteome</keyword>
<dbReference type="SUPFAM" id="SSF53300">
    <property type="entry name" value="vWA-like"/>
    <property type="match status" value="1"/>
</dbReference>
<feature type="domain" description="DUF2828" evidence="2">
    <location>
        <begin position="90"/>
        <end position="519"/>
    </location>
</feature>
<accession>A0A0C9YC86</accession>
<feature type="domain" description="DUF7788" evidence="3">
    <location>
        <begin position="521"/>
        <end position="749"/>
    </location>
</feature>
<evidence type="ECO:0000313" key="5">
    <source>
        <dbReference type="Proteomes" id="UP000054477"/>
    </source>
</evidence>
<dbReference type="HOGENOM" id="CLU_011744_0_0_1"/>
<evidence type="ECO:0000259" key="2">
    <source>
        <dbReference type="Pfam" id="PF11443"/>
    </source>
</evidence>
<gene>
    <name evidence="4" type="ORF">K443DRAFT_674850</name>
</gene>
<dbReference type="OrthoDB" id="1149618at2759"/>